<evidence type="ECO:0000256" key="1">
    <source>
        <dbReference type="ARBA" id="ARBA00009080"/>
    </source>
</evidence>
<dbReference type="InterPro" id="IPR036291">
    <property type="entry name" value="NAD(P)-bd_dom_sf"/>
</dbReference>
<accession>A0A1X0BKL5</accession>
<dbReference type="InterPro" id="IPR006115">
    <property type="entry name" value="6PGDH_NADP-bd"/>
</dbReference>
<dbReference type="GO" id="GO:0016491">
    <property type="term" value="F:oxidoreductase activity"/>
    <property type="evidence" value="ECO:0007669"/>
    <property type="project" value="UniProtKB-KW"/>
</dbReference>
<dbReference type="PIRSF" id="PIRSF000103">
    <property type="entry name" value="HIBADH"/>
    <property type="match status" value="1"/>
</dbReference>
<dbReference type="Gene3D" id="1.10.1040.10">
    <property type="entry name" value="N-(1-d-carboxylethyl)-l-norvaline Dehydrogenase, domain 2"/>
    <property type="match status" value="1"/>
</dbReference>
<dbReference type="SUPFAM" id="SSF48179">
    <property type="entry name" value="6-phosphogluconate dehydrogenase C-terminal domain-like"/>
    <property type="match status" value="1"/>
</dbReference>
<dbReference type="InterPro" id="IPR015815">
    <property type="entry name" value="HIBADH-related"/>
</dbReference>
<dbReference type="STRING" id="1249101.BST21_22205"/>
<dbReference type="InterPro" id="IPR029154">
    <property type="entry name" value="HIBADH-like_NADP-bd"/>
</dbReference>
<dbReference type="OrthoDB" id="3185659at2"/>
<evidence type="ECO:0000313" key="4">
    <source>
        <dbReference type="EMBL" id="BBY46544.1"/>
    </source>
</evidence>
<keyword evidence="5" id="KW-1185">Reference proteome</keyword>
<organism evidence="4 5">
    <name type="scientific">Mycolicibacterium celeriflavum</name>
    <name type="common">Mycobacterium celeriflavum</name>
    <dbReference type="NCBI Taxonomy" id="1249101"/>
    <lineage>
        <taxon>Bacteria</taxon>
        <taxon>Bacillati</taxon>
        <taxon>Actinomycetota</taxon>
        <taxon>Actinomycetes</taxon>
        <taxon>Mycobacteriales</taxon>
        <taxon>Mycobacteriaceae</taxon>
        <taxon>Mycolicibacterium</taxon>
    </lineage>
</organism>
<dbReference type="Proteomes" id="UP000466431">
    <property type="component" value="Chromosome"/>
</dbReference>
<dbReference type="SUPFAM" id="SSF51735">
    <property type="entry name" value="NAD(P)-binding Rossmann-fold domains"/>
    <property type="match status" value="1"/>
</dbReference>
<dbReference type="GO" id="GO:0050661">
    <property type="term" value="F:NADP binding"/>
    <property type="evidence" value="ECO:0007669"/>
    <property type="project" value="InterPro"/>
</dbReference>
<dbReference type="InterPro" id="IPR013328">
    <property type="entry name" value="6PGD_dom2"/>
</dbReference>
<proteinExistence type="inferred from homology"/>
<evidence type="ECO:0000313" key="5">
    <source>
        <dbReference type="Proteomes" id="UP000466431"/>
    </source>
</evidence>
<protein>
    <submittedName>
        <fullName evidence="4">6-phosphogluconate dehydrogenase</fullName>
    </submittedName>
</protein>
<dbReference type="AlphaFoldDB" id="A0A1X0BKL5"/>
<comment type="similarity">
    <text evidence="1">Belongs to the HIBADH-related family.</text>
</comment>
<dbReference type="Pfam" id="PF03446">
    <property type="entry name" value="NAD_binding_2"/>
    <property type="match status" value="1"/>
</dbReference>
<reference evidence="4 5" key="1">
    <citation type="journal article" date="2019" name="Emerg. Microbes Infect.">
        <title>Comprehensive subspecies identification of 175 nontuberculous mycobacteria species based on 7547 genomic profiles.</title>
        <authorList>
            <person name="Matsumoto Y."/>
            <person name="Kinjo T."/>
            <person name="Motooka D."/>
            <person name="Nabeya D."/>
            <person name="Jung N."/>
            <person name="Uechi K."/>
            <person name="Horii T."/>
            <person name="Iida T."/>
            <person name="Fujita J."/>
            <person name="Nakamura S."/>
        </authorList>
    </citation>
    <scope>NUCLEOTIDE SEQUENCE [LARGE SCALE GENOMIC DNA]</scope>
    <source>
        <strain evidence="4 5">JCM 18439</strain>
    </source>
</reference>
<dbReference type="GO" id="GO:0051287">
    <property type="term" value="F:NAD binding"/>
    <property type="evidence" value="ECO:0007669"/>
    <property type="project" value="InterPro"/>
</dbReference>
<dbReference type="PANTHER" id="PTHR43060">
    <property type="entry name" value="3-HYDROXYISOBUTYRATE DEHYDROGENASE-LIKE 1, MITOCHONDRIAL-RELATED"/>
    <property type="match status" value="1"/>
</dbReference>
<dbReference type="RefSeq" id="WP_083006838.1">
    <property type="nucleotide sequence ID" value="NZ_AP022591.1"/>
</dbReference>
<dbReference type="KEGG" id="mcee:MCEL_48390"/>
<dbReference type="PANTHER" id="PTHR43060:SF15">
    <property type="entry name" value="3-HYDROXYISOBUTYRATE DEHYDROGENASE-LIKE 1, MITOCHONDRIAL-RELATED"/>
    <property type="match status" value="1"/>
</dbReference>
<sequence length="263" mass="26721">MTRVGFVGAGRMGAPMVRRLVASGHEVVAVGRTDDKRAAVRDLGARPVGTVTDAADADVVIVCVFTDEQVQQICLRDGLVAAMKPRASLVIHTTGNPATARTIAEQFGDVEVVDAPVSGGPHNIAAGEVTLFVGGSDEAVARVQPVVSAYGDPILHVGPLGAGQAVKLINNALFAAQIGLLTEAVSLGASLGVDEAKLLASVSHGSGASRVGEFISARGSVAGFVADVGEFIGKDVDVVRKTAAELGSELGLLDDVINAGIRL</sequence>
<name>A0A1X0BKL5_MYCCF</name>
<dbReference type="EMBL" id="AP022591">
    <property type="protein sequence ID" value="BBY46544.1"/>
    <property type="molecule type" value="Genomic_DNA"/>
</dbReference>
<keyword evidence="2" id="KW-0560">Oxidoreductase</keyword>
<dbReference type="Gene3D" id="3.40.50.720">
    <property type="entry name" value="NAD(P)-binding Rossmann-like Domain"/>
    <property type="match status" value="1"/>
</dbReference>
<dbReference type="Pfam" id="PF14833">
    <property type="entry name" value="NAD_binding_11"/>
    <property type="match status" value="1"/>
</dbReference>
<keyword evidence="3" id="KW-0520">NAD</keyword>
<evidence type="ECO:0000256" key="3">
    <source>
        <dbReference type="ARBA" id="ARBA00023027"/>
    </source>
</evidence>
<gene>
    <name evidence="4" type="ORF">MCEL_48390</name>
</gene>
<dbReference type="InterPro" id="IPR008927">
    <property type="entry name" value="6-PGluconate_DH-like_C_sf"/>
</dbReference>
<evidence type="ECO:0000256" key="2">
    <source>
        <dbReference type="ARBA" id="ARBA00023002"/>
    </source>
</evidence>